<keyword evidence="2" id="KW-0812">Transmembrane</keyword>
<proteinExistence type="predicted"/>
<sequence length="244" mass="27673">MSILDSSPDEPDSDPSPESQSSLNQCLNQHEQLKPPQLKVDAPLRMVETAFLASTASLIWFINFYFPLGPVLRIFFPVPIALVYLRWGKRAAWMSAVTSGLLLSVLMGPVRSLLFVMPYAFMGVLLGATWYRRVPWIASIILGTLLGTLGVFFRLWLLSVLSGEDLWIYLINQVTELTEWIFLKLELLASPSVFLIQLGAIALIIFNNLIYLFIVHLAAWLLLDRLGNPIPRPPRWVQVLMDYE</sequence>
<name>A0A8J7HI97_9CYAN</name>
<feature type="region of interest" description="Disordered" evidence="1">
    <location>
        <begin position="1"/>
        <end position="25"/>
    </location>
</feature>
<dbReference type="RefSeq" id="WP_214439280.1">
    <property type="nucleotide sequence ID" value="NZ_JAECZB010000022.1"/>
</dbReference>
<feature type="transmembrane region" description="Helical" evidence="2">
    <location>
        <begin position="113"/>
        <end position="131"/>
    </location>
</feature>
<dbReference type="Pfam" id="PF09991">
    <property type="entry name" value="DUF2232"/>
    <property type="match status" value="1"/>
</dbReference>
<feature type="transmembrane region" description="Helical" evidence="2">
    <location>
        <begin position="91"/>
        <end position="107"/>
    </location>
</feature>
<reference evidence="3 4" key="1">
    <citation type="journal article" date="2021" name="Int. J. Syst. Evol. Microbiol.">
        <title>Amazonocrinis nigriterrae gen. nov., sp. nov., Atlanticothrix silvestris gen. nov., sp. nov. and Dendronalium phyllosphericum gen. nov., sp. nov., nostocacean cyanobacteria from Brazilian environments.</title>
        <authorList>
            <person name="Alvarenga D.O."/>
            <person name="Andreote A.P.D."/>
            <person name="Branco L.H.Z."/>
            <person name="Delbaje E."/>
            <person name="Cruz R.B."/>
            <person name="Varani A.M."/>
            <person name="Fiore M.F."/>
        </authorList>
    </citation>
    <scope>NUCLEOTIDE SEQUENCE [LARGE SCALE GENOMIC DNA]</scope>
    <source>
        <strain evidence="3 4">CENA357</strain>
    </source>
</reference>
<dbReference type="PANTHER" id="PTHR37185">
    <property type="entry name" value="MEMBRANE PROTEIN"/>
    <property type="match status" value="1"/>
</dbReference>
<evidence type="ECO:0000313" key="4">
    <source>
        <dbReference type="Proteomes" id="UP000599391"/>
    </source>
</evidence>
<feature type="transmembrane region" description="Helical" evidence="2">
    <location>
        <begin position="136"/>
        <end position="157"/>
    </location>
</feature>
<feature type="transmembrane region" description="Helical" evidence="2">
    <location>
        <begin position="194"/>
        <end position="223"/>
    </location>
</feature>
<dbReference type="InterPro" id="IPR018710">
    <property type="entry name" value="DUF2232"/>
</dbReference>
<dbReference type="EMBL" id="JAECZB010000022">
    <property type="protein sequence ID" value="MBH8552985.1"/>
    <property type="molecule type" value="Genomic_DNA"/>
</dbReference>
<organism evidence="3 4">
    <name type="scientific">Atlanticothrix silvestris CENA357</name>
    <dbReference type="NCBI Taxonomy" id="1725252"/>
    <lineage>
        <taxon>Bacteria</taxon>
        <taxon>Bacillati</taxon>
        <taxon>Cyanobacteriota</taxon>
        <taxon>Cyanophyceae</taxon>
        <taxon>Nostocales</taxon>
        <taxon>Nodulariaceae</taxon>
        <taxon>Atlanticothrix</taxon>
        <taxon>Atlanticothrix silvestris</taxon>
    </lineage>
</organism>
<dbReference type="PANTHER" id="PTHR37185:SF3">
    <property type="entry name" value="MEMBRANE PROTEIN"/>
    <property type="match status" value="1"/>
</dbReference>
<keyword evidence="2" id="KW-0472">Membrane</keyword>
<keyword evidence="2" id="KW-1133">Transmembrane helix</keyword>
<evidence type="ECO:0000256" key="2">
    <source>
        <dbReference type="SAM" id="Phobius"/>
    </source>
</evidence>
<dbReference type="Proteomes" id="UP000599391">
    <property type="component" value="Unassembled WGS sequence"/>
</dbReference>
<comment type="caution">
    <text evidence="3">The sequence shown here is derived from an EMBL/GenBank/DDBJ whole genome shotgun (WGS) entry which is preliminary data.</text>
</comment>
<accession>A0A8J7HI97</accession>
<keyword evidence="4" id="KW-1185">Reference proteome</keyword>
<gene>
    <name evidence="3" type="ORF">I8751_11520</name>
</gene>
<feature type="transmembrane region" description="Helical" evidence="2">
    <location>
        <begin position="58"/>
        <end position="84"/>
    </location>
</feature>
<evidence type="ECO:0000313" key="3">
    <source>
        <dbReference type="EMBL" id="MBH8552985.1"/>
    </source>
</evidence>
<dbReference type="AlphaFoldDB" id="A0A8J7HI97"/>
<protein>
    <submittedName>
        <fullName evidence="3">DUF2232 domain-containing protein</fullName>
    </submittedName>
</protein>
<evidence type="ECO:0000256" key="1">
    <source>
        <dbReference type="SAM" id="MobiDB-lite"/>
    </source>
</evidence>